<dbReference type="OrthoDB" id="4249056at2"/>
<feature type="region of interest" description="Disordered" evidence="2">
    <location>
        <begin position="196"/>
        <end position="236"/>
    </location>
</feature>
<dbReference type="SUPFAM" id="SSF55874">
    <property type="entry name" value="ATPase domain of HSP90 chaperone/DNA topoisomerase II/histidine kinase"/>
    <property type="match status" value="1"/>
</dbReference>
<dbReference type="PANTHER" id="PTHR35526">
    <property type="entry name" value="ANTI-SIGMA-F FACTOR RSBW-RELATED"/>
    <property type="match status" value="1"/>
</dbReference>
<comment type="caution">
    <text evidence="4">The sequence shown here is derived from an EMBL/GenBank/DDBJ whole genome shotgun (WGS) entry which is preliminary data.</text>
</comment>
<keyword evidence="1" id="KW-0808">Transferase</keyword>
<dbReference type="GO" id="GO:0004674">
    <property type="term" value="F:protein serine/threonine kinase activity"/>
    <property type="evidence" value="ECO:0007669"/>
    <property type="project" value="UniProtKB-KW"/>
</dbReference>
<dbReference type="GO" id="GO:0005524">
    <property type="term" value="F:ATP binding"/>
    <property type="evidence" value="ECO:0007669"/>
    <property type="project" value="UniProtKB-KW"/>
</dbReference>
<dbReference type="InterPro" id="IPR003594">
    <property type="entry name" value="HATPase_dom"/>
</dbReference>
<gene>
    <name evidence="4" type="ORF">FNH04_33330</name>
</gene>
<keyword evidence="1" id="KW-0418">Kinase</keyword>
<name>A0A5N8WAW4_9ACTN</name>
<organism evidence="4 5">
    <name type="scientific">Streptomyces phyllanthi</name>
    <dbReference type="NCBI Taxonomy" id="1803180"/>
    <lineage>
        <taxon>Bacteria</taxon>
        <taxon>Bacillati</taxon>
        <taxon>Actinomycetota</taxon>
        <taxon>Actinomycetes</taxon>
        <taxon>Kitasatosporales</taxon>
        <taxon>Streptomycetaceae</taxon>
        <taxon>Streptomyces</taxon>
    </lineage>
</organism>
<keyword evidence="4" id="KW-0547">Nucleotide-binding</keyword>
<dbReference type="Pfam" id="PF13581">
    <property type="entry name" value="HATPase_c_2"/>
    <property type="match status" value="1"/>
</dbReference>
<evidence type="ECO:0000256" key="2">
    <source>
        <dbReference type="SAM" id="MobiDB-lite"/>
    </source>
</evidence>
<keyword evidence="4" id="KW-0067">ATP-binding</keyword>
<dbReference type="PANTHER" id="PTHR35526:SF3">
    <property type="entry name" value="ANTI-SIGMA-F FACTOR RSBW"/>
    <property type="match status" value="1"/>
</dbReference>
<dbReference type="CDD" id="cd16936">
    <property type="entry name" value="HATPase_RsbW-like"/>
    <property type="match status" value="1"/>
</dbReference>
<protein>
    <submittedName>
        <fullName evidence="4">ATP-binding protein</fullName>
    </submittedName>
</protein>
<keyword evidence="5" id="KW-1185">Reference proteome</keyword>
<proteinExistence type="predicted"/>
<feature type="domain" description="Histidine kinase/HSP90-like ATPase" evidence="3">
    <location>
        <begin position="133"/>
        <end position="258"/>
    </location>
</feature>
<dbReference type="InterPro" id="IPR050267">
    <property type="entry name" value="Anti-sigma-factor_SerPK"/>
</dbReference>
<keyword evidence="1" id="KW-0723">Serine/threonine-protein kinase</keyword>
<dbReference type="Gene3D" id="3.30.565.10">
    <property type="entry name" value="Histidine kinase-like ATPase, C-terminal domain"/>
    <property type="match status" value="1"/>
</dbReference>
<sequence>MAGGGVTYDERRRVGSCAEPVPTTSRVYLPRDSAGFLSRSAELVDDVRLGLADRLLGRAQEVISVPETGHGELRALVEQLAGGPRDALLIAESRSARLSQGEGSAATVHDALAHGPASPEALGLRSFPGGDLVSARAARHYVRDTARSWGLPRGAVEDIETVTGELMANALEHSDSETISVTLTCTAGAVVVSVTDQGQDRGRLPGSERVSGPVSEPIRPQPQSGPQSDQEDGRGLLITDALSARWGTRWTGKGLTVWAEVVADLREPVR</sequence>
<dbReference type="AlphaFoldDB" id="A0A5N8WAW4"/>
<dbReference type="Proteomes" id="UP000326979">
    <property type="component" value="Unassembled WGS sequence"/>
</dbReference>
<dbReference type="EMBL" id="VJZE01000342">
    <property type="protein sequence ID" value="MPY44611.1"/>
    <property type="molecule type" value="Genomic_DNA"/>
</dbReference>
<evidence type="ECO:0000313" key="5">
    <source>
        <dbReference type="Proteomes" id="UP000326979"/>
    </source>
</evidence>
<accession>A0A5N8WAW4</accession>
<evidence type="ECO:0000313" key="4">
    <source>
        <dbReference type="EMBL" id="MPY44611.1"/>
    </source>
</evidence>
<dbReference type="InterPro" id="IPR036890">
    <property type="entry name" value="HATPase_C_sf"/>
</dbReference>
<evidence type="ECO:0000256" key="1">
    <source>
        <dbReference type="ARBA" id="ARBA00022527"/>
    </source>
</evidence>
<evidence type="ECO:0000259" key="3">
    <source>
        <dbReference type="Pfam" id="PF13581"/>
    </source>
</evidence>
<reference evidence="4 5" key="1">
    <citation type="submission" date="2019-07" db="EMBL/GenBank/DDBJ databases">
        <title>New species of Amycolatopsis and Streptomyces.</title>
        <authorList>
            <person name="Duangmal K."/>
            <person name="Teo W.F.A."/>
            <person name="Lipun K."/>
        </authorList>
    </citation>
    <scope>NUCLEOTIDE SEQUENCE [LARGE SCALE GENOMIC DNA]</scope>
    <source>
        <strain evidence="4 5">TISTR 2346</strain>
    </source>
</reference>